<accession>A0A5P2ASC5</accession>
<sequence>MNEALSGASDTFRRTCPPALPARSRDRQPGRPGPLPLAATSAASLAAQQSRVRELGSAREYFADLVSIWLFKADWISWVWPFGRASFGRSATASVEDQPERRVLHGSGTLGRITVYVATIGFAGHPASS</sequence>
<dbReference type="AlphaFoldDB" id="A0A5P2ASC5"/>
<feature type="region of interest" description="Disordered" evidence="1">
    <location>
        <begin position="1"/>
        <end position="38"/>
    </location>
</feature>
<proteinExistence type="predicted"/>
<reference evidence="2 3" key="1">
    <citation type="submission" date="2018-05" db="EMBL/GenBank/DDBJ databases">
        <title>Streptomyces venezuelae.</title>
        <authorList>
            <person name="Kim W."/>
            <person name="Lee N."/>
            <person name="Cho B.-K."/>
        </authorList>
    </citation>
    <scope>NUCLEOTIDE SEQUENCE [LARGE SCALE GENOMIC DNA]</scope>
    <source>
        <strain evidence="2 3">ATCC 15068</strain>
    </source>
</reference>
<dbReference type="Proteomes" id="UP000324106">
    <property type="component" value="Chromosome"/>
</dbReference>
<evidence type="ECO:0000313" key="2">
    <source>
        <dbReference type="EMBL" id="QES20926.1"/>
    </source>
</evidence>
<protein>
    <submittedName>
        <fullName evidence="2">Uncharacterized protein</fullName>
    </submittedName>
</protein>
<evidence type="ECO:0000256" key="1">
    <source>
        <dbReference type="SAM" id="MobiDB-lite"/>
    </source>
</evidence>
<evidence type="ECO:0000313" key="3">
    <source>
        <dbReference type="Proteomes" id="UP000324106"/>
    </source>
</evidence>
<dbReference type="EMBL" id="CP029194">
    <property type="protein sequence ID" value="QES20926.1"/>
    <property type="molecule type" value="Genomic_DNA"/>
</dbReference>
<gene>
    <name evidence="2" type="ORF">DEJ46_18920</name>
</gene>
<name>A0A5P2ASC5_STRVZ</name>
<organism evidence="2 3">
    <name type="scientific">Streptomyces venezuelae</name>
    <dbReference type="NCBI Taxonomy" id="54571"/>
    <lineage>
        <taxon>Bacteria</taxon>
        <taxon>Bacillati</taxon>
        <taxon>Actinomycetota</taxon>
        <taxon>Actinomycetes</taxon>
        <taxon>Kitasatosporales</taxon>
        <taxon>Streptomycetaceae</taxon>
        <taxon>Streptomyces</taxon>
    </lineage>
</organism>